<keyword evidence="2" id="KW-1185">Reference proteome</keyword>
<dbReference type="Proteomes" id="UP000828390">
    <property type="component" value="Unassembled WGS sequence"/>
</dbReference>
<reference evidence="1" key="2">
    <citation type="submission" date="2020-11" db="EMBL/GenBank/DDBJ databases">
        <authorList>
            <person name="McCartney M.A."/>
            <person name="Auch B."/>
            <person name="Kono T."/>
            <person name="Mallez S."/>
            <person name="Becker A."/>
            <person name="Gohl D.M."/>
            <person name="Silverstein K.A.T."/>
            <person name="Koren S."/>
            <person name="Bechman K.B."/>
            <person name="Herman A."/>
            <person name="Abrahante J.E."/>
            <person name="Garbe J."/>
        </authorList>
    </citation>
    <scope>NUCLEOTIDE SEQUENCE</scope>
    <source>
        <strain evidence="1">Duluth1</strain>
        <tissue evidence="1">Whole animal</tissue>
    </source>
</reference>
<proteinExistence type="predicted"/>
<evidence type="ECO:0000313" key="2">
    <source>
        <dbReference type="Proteomes" id="UP000828390"/>
    </source>
</evidence>
<accession>A0A9D4M6U0</accession>
<dbReference type="AlphaFoldDB" id="A0A9D4M6U0"/>
<protein>
    <submittedName>
        <fullName evidence="1">Uncharacterized protein</fullName>
    </submittedName>
</protein>
<name>A0A9D4M6U0_DREPO</name>
<comment type="caution">
    <text evidence="1">The sequence shown here is derived from an EMBL/GenBank/DDBJ whole genome shotgun (WGS) entry which is preliminary data.</text>
</comment>
<sequence>MLLNIKEPLLKPKLSSLFGKHVELQMAPNGIVDKSSLQRVGVKERVVFVKQLLTLL</sequence>
<reference evidence="1" key="1">
    <citation type="journal article" date="2019" name="bioRxiv">
        <title>The Genome of the Zebra Mussel, Dreissena polymorpha: A Resource for Invasive Species Research.</title>
        <authorList>
            <person name="McCartney M.A."/>
            <person name="Auch B."/>
            <person name="Kono T."/>
            <person name="Mallez S."/>
            <person name="Zhang Y."/>
            <person name="Obille A."/>
            <person name="Becker A."/>
            <person name="Abrahante J.E."/>
            <person name="Garbe J."/>
            <person name="Badalamenti J.P."/>
            <person name="Herman A."/>
            <person name="Mangelson H."/>
            <person name="Liachko I."/>
            <person name="Sullivan S."/>
            <person name="Sone E.D."/>
            <person name="Koren S."/>
            <person name="Silverstein K.A.T."/>
            <person name="Beckman K.B."/>
            <person name="Gohl D.M."/>
        </authorList>
    </citation>
    <scope>NUCLEOTIDE SEQUENCE</scope>
    <source>
        <strain evidence="1">Duluth1</strain>
        <tissue evidence="1">Whole animal</tissue>
    </source>
</reference>
<dbReference type="EMBL" id="JAIWYP010000002">
    <property type="protein sequence ID" value="KAH3870828.1"/>
    <property type="molecule type" value="Genomic_DNA"/>
</dbReference>
<organism evidence="1 2">
    <name type="scientific">Dreissena polymorpha</name>
    <name type="common">Zebra mussel</name>
    <name type="synonym">Mytilus polymorpha</name>
    <dbReference type="NCBI Taxonomy" id="45954"/>
    <lineage>
        <taxon>Eukaryota</taxon>
        <taxon>Metazoa</taxon>
        <taxon>Spiralia</taxon>
        <taxon>Lophotrochozoa</taxon>
        <taxon>Mollusca</taxon>
        <taxon>Bivalvia</taxon>
        <taxon>Autobranchia</taxon>
        <taxon>Heteroconchia</taxon>
        <taxon>Euheterodonta</taxon>
        <taxon>Imparidentia</taxon>
        <taxon>Neoheterodontei</taxon>
        <taxon>Myida</taxon>
        <taxon>Dreissenoidea</taxon>
        <taxon>Dreissenidae</taxon>
        <taxon>Dreissena</taxon>
    </lineage>
</organism>
<evidence type="ECO:0000313" key="1">
    <source>
        <dbReference type="EMBL" id="KAH3870828.1"/>
    </source>
</evidence>
<gene>
    <name evidence="1" type="ORF">DPMN_034018</name>
</gene>